<feature type="transmembrane region" description="Helical" evidence="6">
    <location>
        <begin position="164"/>
        <end position="182"/>
    </location>
</feature>
<protein>
    <submittedName>
        <fullName evidence="7">AI-2E family transporter</fullName>
    </submittedName>
</protein>
<dbReference type="GO" id="GO:0016020">
    <property type="term" value="C:membrane"/>
    <property type="evidence" value="ECO:0007669"/>
    <property type="project" value="UniProtKB-SubCell"/>
</dbReference>
<evidence type="ECO:0000256" key="5">
    <source>
        <dbReference type="ARBA" id="ARBA00023136"/>
    </source>
</evidence>
<feature type="transmembrane region" description="Helical" evidence="6">
    <location>
        <begin position="67"/>
        <end position="89"/>
    </location>
</feature>
<dbReference type="Pfam" id="PF01594">
    <property type="entry name" value="AI-2E_transport"/>
    <property type="match status" value="1"/>
</dbReference>
<dbReference type="Proteomes" id="UP000787472">
    <property type="component" value="Unassembled WGS sequence"/>
</dbReference>
<feature type="transmembrane region" description="Helical" evidence="6">
    <location>
        <begin position="42"/>
        <end position="60"/>
    </location>
</feature>
<evidence type="ECO:0000313" key="7">
    <source>
        <dbReference type="EMBL" id="NHO68359.1"/>
    </source>
</evidence>
<evidence type="ECO:0000256" key="1">
    <source>
        <dbReference type="ARBA" id="ARBA00004141"/>
    </source>
</evidence>
<keyword evidence="4 6" id="KW-1133">Transmembrane helix</keyword>
<feature type="transmembrane region" description="Helical" evidence="6">
    <location>
        <begin position="324"/>
        <end position="351"/>
    </location>
</feature>
<keyword evidence="3 6" id="KW-0812">Transmembrane</keyword>
<dbReference type="PANTHER" id="PTHR21716">
    <property type="entry name" value="TRANSMEMBRANE PROTEIN"/>
    <property type="match status" value="1"/>
</dbReference>
<evidence type="ECO:0000256" key="4">
    <source>
        <dbReference type="ARBA" id="ARBA00022989"/>
    </source>
</evidence>
<evidence type="ECO:0000256" key="6">
    <source>
        <dbReference type="SAM" id="Phobius"/>
    </source>
</evidence>
<keyword evidence="8" id="KW-1185">Reference proteome</keyword>
<organism evidence="7 8">
    <name type="scientific">Pseudomaricurvus hydrocarbonicus</name>
    <dbReference type="NCBI Taxonomy" id="1470433"/>
    <lineage>
        <taxon>Bacteria</taxon>
        <taxon>Pseudomonadati</taxon>
        <taxon>Pseudomonadota</taxon>
        <taxon>Gammaproteobacteria</taxon>
        <taxon>Cellvibrionales</taxon>
        <taxon>Cellvibrionaceae</taxon>
        <taxon>Pseudomaricurvus</taxon>
    </lineage>
</organism>
<dbReference type="PANTHER" id="PTHR21716:SF4">
    <property type="entry name" value="TRANSMEMBRANE PROTEIN 245"/>
    <property type="match status" value="1"/>
</dbReference>
<proteinExistence type="inferred from homology"/>
<comment type="subcellular location">
    <subcellularLocation>
        <location evidence="1">Membrane</location>
        <topology evidence="1">Multi-pass membrane protein</topology>
    </subcellularLocation>
</comment>
<dbReference type="EMBL" id="JAAONZ010000029">
    <property type="protein sequence ID" value="NHO68359.1"/>
    <property type="molecule type" value="Genomic_DNA"/>
</dbReference>
<feature type="transmembrane region" description="Helical" evidence="6">
    <location>
        <begin position="245"/>
        <end position="275"/>
    </location>
</feature>
<keyword evidence="5 6" id="KW-0472">Membrane</keyword>
<reference evidence="7" key="1">
    <citation type="submission" date="2020-03" db="EMBL/GenBank/DDBJ databases">
        <authorList>
            <person name="Guo F."/>
        </authorList>
    </citation>
    <scope>NUCLEOTIDE SEQUENCE</scope>
    <source>
        <strain evidence="7">JCM 30134</strain>
    </source>
</reference>
<feature type="transmembrane region" description="Helical" evidence="6">
    <location>
        <begin position="20"/>
        <end position="36"/>
    </location>
</feature>
<evidence type="ECO:0000256" key="3">
    <source>
        <dbReference type="ARBA" id="ARBA00022692"/>
    </source>
</evidence>
<comment type="caution">
    <text evidence="7">The sequence shown here is derived from an EMBL/GenBank/DDBJ whole genome shotgun (WGS) entry which is preliminary data.</text>
</comment>
<accession>A0A9E5T4X5</accession>
<feature type="transmembrane region" description="Helical" evidence="6">
    <location>
        <begin position="218"/>
        <end position="239"/>
    </location>
</feature>
<sequence length="368" mass="41008">MKLEHHKAHQAHGRMERRSFMMLLIVVSLLFLYLLKPFFSPVFWACVITILFYPLYQYLLKHWQRPNLAALTTLVVCILVGVGPTLFLLSSLVKESGELYQLIQSGQINPGEYLDKIRTGFPRVNSLLDRFGIDLSLVKEMLTKSAGTVSRWAASNTLTIGQNMLQFVVSLALMLYLLFFLLRDGPDLISLLIRALPLGDEREALLFKKFAEVTRATVKGNLVVAIIQGSLGGLIFFLLGIKGAVFWGVVMVILSLIPVVGASLIWGPVAIYLFAVGSWEKGLILTLFGAIIIGLVDNLLRPLLVGRDTKLPDYMVLLSTLGGFAIFGMNGFVIGPLVAVLFIAFWQIFILDFNTLPSERDEPDEFLE</sequence>
<dbReference type="AlphaFoldDB" id="A0A9E5T4X5"/>
<feature type="transmembrane region" description="Helical" evidence="6">
    <location>
        <begin position="282"/>
        <end position="304"/>
    </location>
</feature>
<evidence type="ECO:0000313" key="8">
    <source>
        <dbReference type="Proteomes" id="UP000787472"/>
    </source>
</evidence>
<evidence type="ECO:0000256" key="2">
    <source>
        <dbReference type="ARBA" id="ARBA00009773"/>
    </source>
</evidence>
<name>A0A9E5T4X5_9GAMM</name>
<dbReference type="InterPro" id="IPR002549">
    <property type="entry name" value="AI-2E-like"/>
</dbReference>
<comment type="similarity">
    <text evidence="2">Belongs to the autoinducer-2 exporter (AI-2E) (TC 2.A.86) family.</text>
</comment>
<gene>
    <name evidence="7" type="ORF">G8770_22635</name>
</gene>